<gene>
    <name evidence="5" type="ORF">Lbru_1462</name>
</gene>
<comment type="caution">
    <text evidence="5">The sequence shown here is derived from an EMBL/GenBank/DDBJ whole genome shotgun (WGS) entry which is preliminary data.</text>
</comment>
<reference evidence="5 6" key="1">
    <citation type="submission" date="2015-11" db="EMBL/GenBank/DDBJ databases">
        <title>Genomic analysis of 38 Legionella species identifies large and diverse effector repertoires.</title>
        <authorList>
            <person name="Burstein D."/>
            <person name="Amaro F."/>
            <person name="Zusman T."/>
            <person name="Lifshitz Z."/>
            <person name="Cohen O."/>
            <person name="Gilbert J.A."/>
            <person name="Pupko T."/>
            <person name="Shuman H.A."/>
            <person name="Segal G."/>
        </authorList>
    </citation>
    <scope>NUCLEOTIDE SEQUENCE [LARGE SCALE GENOMIC DNA]</scope>
    <source>
        <strain evidence="5 6">ATCC 43878</strain>
    </source>
</reference>
<keyword evidence="2" id="KW-0596">Phosphopantetheine</keyword>
<dbReference type="Gene3D" id="1.10.1200.10">
    <property type="entry name" value="ACP-like"/>
    <property type="match status" value="1"/>
</dbReference>
<dbReference type="InterPro" id="IPR045851">
    <property type="entry name" value="AMP-bd_C_sf"/>
</dbReference>
<dbReference type="AlphaFoldDB" id="A0A0W0SMB6"/>
<evidence type="ECO:0000256" key="2">
    <source>
        <dbReference type="ARBA" id="ARBA00022450"/>
    </source>
</evidence>
<evidence type="ECO:0000256" key="3">
    <source>
        <dbReference type="ARBA" id="ARBA00022553"/>
    </source>
</evidence>
<dbReference type="GO" id="GO:0031177">
    <property type="term" value="F:phosphopantetheine binding"/>
    <property type="evidence" value="ECO:0007669"/>
    <property type="project" value="InterPro"/>
</dbReference>
<dbReference type="InterPro" id="IPR020806">
    <property type="entry name" value="PKS_PP-bd"/>
</dbReference>
<feature type="domain" description="Carrier" evidence="4">
    <location>
        <begin position="128"/>
        <end position="203"/>
    </location>
</feature>
<dbReference type="SUPFAM" id="SSF52777">
    <property type="entry name" value="CoA-dependent acyltransferases"/>
    <property type="match status" value="2"/>
</dbReference>
<accession>A0A0W0SMB6</accession>
<keyword evidence="3" id="KW-0597">Phosphoprotein</keyword>
<dbReference type="GO" id="GO:0043041">
    <property type="term" value="P:amino acid activation for nonribosomal peptide biosynthetic process"/>
    <property type="evidence" value="ECO:0007669"/>
    <property type="project" value="TreeGrafter"/>
</dbReference>
<dbReference type="Gene3D" id="3.30.300.30">
    <property type="match status" value="1"/>
</dbReference>
<dbReference type="Gene3D" id="3.30.559.30">
    <property type="entry name" value="Nonribosomal peptide synthetase, condensation domain"/>
    <property type="match status" value="1"/>
</dbReference>
<evidence type="ECO:0000313" key="5">
    <source>
        <dbReference type="EMBL" id="KTC84101.1"/>
    </source>
</evidence>
<dbReference type="InterPro" id="IPR036736">
    <property type="entry name" value="ACP-like_sf"/>
</dbReference>
<dbReference type="InterPro" id="IPR001242">
    <property type="entry name" value="Condensation_dom"/>
</dbReference>
<dbReference type="STRING" id="29422.Lbru_1462"/>
<dbReference type="Gene3D" id="3.30.559.10">
    <property type="entry name" value="Chloramphenicol acetyltransferase-like domain"/>
    <property type="match status" value="1"/>
</dbReference>
<dbReference type="PATRIC" id="fig|29422.6.peg.1547"/>
<dbReference type="InterPro" id="IPR009081">
    <property type="entry name" value="PP-bd_ACP"/>
</dbReference>
<evidence type="ECO:0000256" key="1">
    <source>
        <dbReference type="ARBA" id="ARBA00001957"/>
    </source>
</evidence>
<comment type="cofactor">
    <cofactor evidence="1">
        <name>pantetheine 4'-phosphate</name>
        <dbReference type="ChEBI" id="CHEBI:47942"/>
    </cofactor>
</comment>
<sequence length="804" mass="92368">MSASPHIQKGCVIAFSEKTEATEQLVLVADVKANTPPEAYSEIVVMMQKAISSSFNLSANAIYLTPPKTIPKTTSGKLQRKRCAELVENNQIKYLYCYRSSAVDASAEGIEENWLIDVLNEHPDNRKMLLIDKVKKLIAEVLKIPDIATIDEKTSLFELGVDSLNATQLADKLQNKLLINISMGELYSSHRIDKLADYLLKKIELVSIEEKTTKKYDDFQEKNKEFECSFLQEAILNHYSINPELSQYNLFSSVLFGSDVKREEVLNKVISFIDNNDTLRIKFLRENSNFKFIYTIPSNYDSYIHWIKVNTTDSRNELIRNEVLKKIDLMNDLLFKIVIFEYNTGEHEVLYIANHIISDIHSMMMAQLELKQPDKEAKENYSHAIFNKEQKIDYSEKFIKEIKELWTKKLEGLDYLKLHQKNIKHNEIFSSKKIPLCTKEAMMTLTSDYHTTGFIICMALMSLVLNALSANEKIQLLVPLNKRKNHLANSAQGLFVNNLLMCPQIDWNLNFKELCQSLQQEFIDAQASYFPIEKVITEMGITRNHFNLPIVIGYMGDYSSSHLQLQNIGSTNMGLDLMIYYTIDKESQWNMYINYVDKAFNPEIISQIGSCFSKMLNKVLAIPQVISCDLYPVFSSNKLLHDYYKLLQEKSIEIKTNIESDIIGDSLRLIINADDNFLKIRRISDENSLLASGILGEKKLNVSIININDIVGDNWDAKDRVLSRLKLAIERFVERDNSSFMIGLIGSNELINSHIISKLKEKVINSNKDKAIFFQTTAFGEEYELDLISLIKNMMLEILIEVEV</sequence>
<keyword evidence="6" id="KW-1185">Reference proteome</keyword>
<dbReference type="GO" id="GO:0044550">
    <property type="term" value="P:secondary metabolite biosynthetic process"/>
    <property type="evidence" value="ECO:0007669"/>
    <property type="project" value="TreeGrafter"/>
</dbReference>
<dbReference type="Pfam" id="PF00550">
    <property type="entry name" value="PP-binding"/>
    <property type="match status" value="1"/>
</dbReference>
<dbReference type="PANTHER" id="PTHR45527:SF1">
    <property type="entry name" value="FATTY ACID SYNTHASE"/>
    <property type="match status" value="1"/>
</dbReference>
<dbReference type="SUPFAM" id="SSF47336">
    <property type="entry name" value="ACP-like"/>
    <property type="match status" value="1"/>
</dbReference>
<protein>
    <submittedName>
        <fullName evidence="5">Polyketide synthase</fullName>
    </submittedName>
</protein>
<dbReference type="EMBL" id="LNXV01000011">
    <property type="protein sequence ID" value="KTC84101.1"/>
    <property type="molecule type" value="Genomic_DNA"/>
</dbReference>
<dbReference type="SMART" id="SM00823">
    <property type="entry name" value="PKS_PP"/>
    <property type="match status" value="1"/>
</dbReference>
<evidence type="ECO:0000259" key="4">
    <source>
        <dbReference type="PROSITE" id="PS50075"/>
    </source>
</evidence>
<dbReference type="OrthoDB" id="9803968at2"/>
<dbReference type="PROSITE" id="PS50075">
    <property type="entry name" value="CARRIER"/>
    <property type="match status" value="1"/>
</dbReference>
<proteinExistence type="predicted"/>
<dbReference type="InterPro" id="IPR023213">
    <property type="entry name" value="CAT-like_dom_sf"/>
</dbReference>
<dbReference type="PROSITE" id="PS00012">
    <property type="entry name" value="PHOSPHOPANTETHEINE"/>
    <property type="match status" value="1"/>
</dbReference>
<dbReference type="GO" id="GO:0005737">
    <property type="term" value="C:cytoplasm"/>
    <property type="evidence" value="ECO:0007669"/>
    <property type="project" value="TreeGrafter"/>
</dbReference>
<name>A0A0W0SMB6_9GAMM</name>
<dbReference type="Pfam" id="PF00668">
    <property type="entry name" value="Condensation"/>
    <property type="match status" value="1"/>
</dbReference>
<evidence type="ECO:0000313" key="6">
    <source>
        <dbReference type="Proteomes" id="UP000054742"/>
    </source>
</evidence>
<organism evidence="5 6">
    <name type="scientific">Legionella brunensis</name>
    <dbReference type="NCBI Taxonomy" id="29422"/>
    <lineage>
        <taxon>Bacteria</taxon>
        <taxon>Pseudomonadati</taxon>
        <taxon>Pseudomonadota</taxon>
        <taxon>Gammaproteobacteria</taxon>
        <taxon>Legionellales</taxon>
        <taxon>Legionellaceae</taxon>
        <taxon>Legionella</taxon>
    </lineage>
</organism>
<dbReference type="GO" id="GO:0003824">
    <property type="term" value="F:catalytic activity"/>
    <property type="evidence" value="ECO:0007669"/>
    <property type="project" value="InterPro"/>
</dbReference>
<dbReference type="Proteomes" id="UP000054742">
    <property type="component" value="Unassembled WGS sequence"/>
</dbReference>
<dbReference type="InterPro" id="IPR006162">
    <property type="entry name" value="Ppantetheine_attach_site"/>
</dbReference>
<dbReference type="PANTHER" id="PTHR45527">
    <property type="entry name" value="NONRIBOSOMAL PEPTIDE SYNTHETASE"/>
    <property type="match status" value="1"/>
</dbReference>